<dbReference type="PANTHER" id="PTHR46030">
    <property type="entry name" value="ALPHA-KETOGLUTARATE-DEPENDENT DIOXYGENASE ALKB HOMOLOG 6"/>
    <property type="match status" value="1"/>
</dbReference>
<evidence type="ECO:0000259" key="8">
    <source>
        <dbReference type="PROSITE" id="PS51471"/>
    </source>
</evidence>
<evidence type="ECO:0000256" key="4">
    <source>
        <dbReference type="ARBA" id="ARBA00022964"/>
    </source>
</evidence>
<evidence type="ECO:0000313" key="9">
    <source>
        <dbReference type="EMBL" id="CAD8143818.1"/>
    </source>
</evidence>
<reference evidence="9" key="1">
    <citation type="submission" date="2021-01" db="EMBL/GenBank/DDBJ databases">
        <authorList>
            <consortium name="Genoscope - CEA"/>
            <person name="William W."/>
        </authorList>
    </citation>
    <scope>NUCLEOTIDE SEQUENCE</scope>
</reference>
<dbReference type="GO" id="GO:0046872">
    <property type="term" value="F:metal ion binding"/>
    <property type="evidence" value="ECO:0007669"/>
    <property type="project" value="UniProtKB-KW"/>
</dbReference>
<comment type="caution">
    <text evidence="9">The sequence shown here is derived from an EMBL/GenBank/DDBJ whole genome shotgun (WGS) entry which is preliminary data.</text>
</comment>
<dbReference type="OMA" id="KQAYTEW"/>
<dbReference type="AlphaFoldDB" id="A0A8S1SVU9"/>
<evidence type="ECO:0000313" key="10">
    <source>
        <dbReference type="Proteomes" id="UP000683925"/>
    </source>
</evidence>
<dbReference type="OrthoDB" id="412814at2759"/>
<keyword evidence="6" id="KW-0408">Iron</keyword>
<evidence type="ECO:0000256" key="2">
    <source>
        <dbReference type="ARBA" id="ARBA00007879"/>
    </source>
</evidence>
<protein>
    <recommendedName>
        <fullName evidence="8">Fe2OG dioxygenase domain-containing protein</fullName>
    </recommendedName>
</protein>
<keyword evidence="7" id="KW-0539">Nucleus</keyword>
<feature type="domain" description="Fe2OG dioxygenase" evidence="8">
    <location>
        <begin position="131"/>
        <end position="284"/>
    </location>
</feature>
<organism evidence="9 10">
    <name type="scientific">Paramecium octaurelia</name>
    <dbReference type="NCBI Taxonomy" id="43137"/>
    <lineage>
        <taxon>Eukaryota</taxon>
        <taxon>Sar</taxon>
        <taxon>Alveolata</taxon>
        <taxon>Ciliophora</taxon>
        <taxon>Intramacronucleata</taxon>
        <taxon>Oligohymenophorea</taxon>
        <taxon>Peniculida</taxon>
        <taxon>Parameciidae</taxon>
        <taxon>Paramecium</taxon>
    </lineage>
</organism>
<dbReference type="InterPro" id="IPR027450">
    <property type="entry name" value="AlkB-like"/>
</dbReference>
<keyword evidence="5" id="KW-0560">Oxidoreductase</keyword>
<dbReference type="GO" id="GO:0051213">
    <property type="term" value="F:dioxygenase activity"/>
    <property type="evidence" value="ECO:0007669"/>
    <property type="project" value="UniProtKB-KW"/>
</dbReference>
<dbReference type="InterPro" id="IPR032862">
    <property type="entry name" value="ALKBH6"/>
</dbReference>
<comment type="subcellular location">
    <subcellularLocation>
        <location evidence="1">Nucleus</location>
    </subcellularLocation>
</comment>
<evidence type="ECO:0000256" key="1">
    <source>
        <dbReference type="ARBA" id="ARBA00004123"/>
    </source>
</evidence>
<dbReference type="PANTHER" id="PTHR46030:SF1">
    <property type="entry name" value="ALPHA-KETOGLUTARATE-DEPENDENT DIOXYGENASE ALKB HOMOLOG 6"/>
    <property type="match status" value="1"/>
</dbReference>
<evidence type="ECO:0000256" key="7">
    <source>
        <dbReference type="ARBA" id="ARBA00023242"/>
    </source>
</evidence>
<dbReference type="EMBL" id="CAJJDP010000015">
    <property type="protein sequence ID" value="CAD8143818.1"/>
    <property type="molecule type" value="Genomic_DNA"/>
</dbReference>
<comment type="similarity">
    <text evidence="2">Belongs to the alkB family.</text>
</comment>
<sequence length="288" mass="33981">MFKAILKTVKQEKTKSSLSEQQDIAQIPKIEEKQCQINFNRQIQEYLPYQVPNSIEAIFYFKEILTQQQQEYLMNEIYNQPKRWVDLPHSNRRVQKYGGDVKEEGLINVEPLPDFLSQLSNLCFLDDNTLKINHALINEYAPGIGIHPHFDGPLYHNFVNIFSINSTCIFKFKKEDQSLKLFVEPGSLLIFTKQAYTEWLHGINYHHDDTILLNIKDNQVCHTDLINFPQTLLCQNLLKVENIIEYLNSQPNYELCQIQNDNQFTHSLIIRRLLRVSITLRHVPYKRM</sequence>
<keyword evidence="3" id="KW-0479">Metal-binding</keyword>
<keyword evidence="10" id="KW-1185">Reference proteome</keyword>
<evidence type="ECO:0000256" key="3">
    <source>
        <dbReference type="ARBA" id="ARBA00022723"/>
    </source>
</evidence>
<dbReference type="InterPro" id="IPR005123">
    <property type="entry name" value="Oxoglu/Fe-dep_dioxygenase_dom"/>
</dbReference>
<accession>A0A8S1SVU9</accession>
<evidence type="ECO:0000256" key="6">
    <source>
        <dbReference type="ARBA" id="ARBA00023004"/>
    </source>
</evidence>
<dbReference type="GO" id="GO:0005634">
    <property type="term" value="C:nucleus"/>
    <property type="evidence" value="ECO:0007669"/>
    <property type="project" value="UniProtKB-SubCell"/>
</dbReference>
<dbReference type="Proteomes" id="UP000683925">
    <property type="component" value="Unassembled WGS sequence"/>
</dbReference>
<proteinExistence type="inferred from homology"/>
<dbReference type="Pfam" id="PF13532">
    <property type="entry name" value="2OG-FeII_Oxy_2"/>
    <property type="match status" value="1"/>
</dbReference>
<dbReference type="PROSITE" id="PS51471">
    <property type="entry name" value="FE2OG_OXY"/>
    <property type="match status" value="1"/>
</dbReference>
<name>A0A8S1SVU9_PAROT</name>
<gene>
    <name evidence="9" type="ORF">POCTA_138.1.T0150227</name>
</gene>
<evidence type="ECO:0000256" key="5">
    <source>
        <dbReference type="ARBA" id="ARBA00023002"/>
    </source>
</evidence>
<keyword evidence="4" id="KW-0223">Dioxygenase</keyword>